<accession>A0A2P6N0M4</accession>
<sequence>MTNWKTRRKVSENSATKKHIQCMFIEKEHLGFLWFEIILYKQRLIELFGSYVATIHHSEGCAHKAIDVIGGHQCRKAVEITDMYRTPALLYKRVRRHRSSSFDDLLLGKKRKSTSAVITLVVSIHSILYSCQARKKFAQNPH</sequence>
<evidence type="ECO:0000313" key="1">
    <source>
        <dbReference type="EMBL" id="PRP77493.1"/>
    </source>
</evidence>
<dbReference type="Proteomes" id="UP000241769">
    <property type="component" value="Unassembled WGS sequence"/>
</dbReference>
<reference evidence="1 2" key="1">
    <citation type="journal article" date="2018" name="Genome Biol. Evol.">
        <title>Multiple Roots of Fruiting Body Formation in Amoebozoa.</title>
        <authorList>
            <person name="Hillmann F."/>
            <person name="Forbes G."/>
            <person name="Novohradska S."/>
            <person name="Ferling I."/>
            <person name="Riege K."/>
            <person name="Groth M."/>
            <person name="Westermann M."/>
            <person name="Marz M."/>
            <person name="Spaller T."/>
            <person name="Winckler T."/>
            <person name="Schaap P."/>
            <person name="Glockner G."/>
        </authorList>
    </citation>
    <scope>NUCLEOTIDE SEQUENCE [LARGE SCALE GENOMIC DNA]</scope>
    <source>
        <strain evidence="1 2">Jena</strain>
    </source>
</reference>
<organism evidence="1 2">
    <name type="scientific">Planoprotostelium fungivorum</name>
    <dbReference type="NCBI Taxonomy" id="1890364"/>
    <lineage>
        <taxon>Eukaryota</taxon>
        <taxon>Amoebozoa</taxon>
        <taxon>Evosea</taxon>
        <taxon>Variosea</taxon>
        <taxon>Cavosteliida</taxon>
        <taxon>Cavosteliaceae</taxon>
        <taxon>Planoprotostelium</taxon>
    </lineage>
</organism>
<comment type="caution">
    <text evidence="1">The sequence shown here is derived from an EMBL/GenBank/DDBJ whole genome shotgun (WGS) entry which is preliminary data.</text>
</comment>
<protein>
    <submittedName>
        <fullName evidence="1">Uncharacterized protein</fullName>
    </submittedName>
</protein>
<dbReference type="EMBL" id="MDYQ01000261">
    <property type="protein sequence ID" value="PRP77493.1"/>
    <property type="molecule type" value="Genomic_DNA"/>
</dbReference>
<keyword evidence="2" id="KW-1185">Reference proteome</keyword>
<evidence type="ECO:0000313" key="2">
    <source>
        <dbReference type="Proteomes" id="UP000241769"/>
    </source>
</evidence>
<dbReference type="InParanoid" id="A0A2P6N0M4"/>
<proteinExistence type="predicted"/>
<gene>
    <name evidence="1" type="ORF">PROFUN_14205</name>
</gene>
<dbReference type="AlphaFoldDB" id="A0A2P6N0M4"/>
<name>A0A2P6N0M4_9EUKA</name>